<comment type="caution">
    <text evidence="3">The sequence shown here is derived from an EMBL/GenBank/DDBJ whole genome shotgun (WGS) entry which is preliminary data.</text>
</comment>
<dbReference type="Pfam" id="PF13478">
    <property type="entry name" value="XdhC_C"/>
    <property type="match status" value="1"/>
</dbReference>
<evidence type="ECO:0000313" key="3">
    <source>
        <dbReference type="EMBL" id="NYH11850.1"/>
    </source>
</evidence>
<feature type="domain" description="XdhC- CoxI" evidence="1">
    <location>
        <begin position="15"/>
        <end position="79"/>
    </location>
</feature>
<dbReference type="PANTHER" id="PTHR30388">
    <property type="entry name" value="ALDEHYDE OXIDOREDUCTASE MOLYBDENUM COFACTOR ASSEMBLY PROTEIN"/>
    <property type="match status" value="1"/>
</dbReference>
<dbReference type="AlphaFoldDB" id="A0A7Y9W113"/>
<dbReference type="InterPro" id="IPR052698">
    <property type="entry name" value="MoCofactor_Util/Proc"/>
</dbReference>
<proteinExistence type="predicted"/>
<evidence type="ECO:0000259" key="1">
    <source>
        <dbReference type="Pfam" id="PF02625"/>
    </source>
</evidence>
<reference evidence="3 4" key="1">
    <citation type="submission" date="2020-07" db="EMBL/GenBank/DDBJ databases">
        <title>Exploring microbial biodiversity for novel pathways involved in the catabolism of aromatic compounds derived from lignin.</title>
        <authorList>
            <person name="Elkins J."/>
        </authorList>
    </citation>
    <scope>NUCLEOTIDE SEQUENCE [LARGE SCALE GENOMIC DNA]</scope>
    <source>
        <strain evidence="3 4">VanB</strain>
    </source>
</reference>
<dbReference type="RefSeq" id="WP_179694941.1">
    <property type="nucleotide sequence ID" value="NZ_JACCAT010000001.1"/>
</dbReference>
<sequence>MSDIDALLNALNTAQDAGEDCVLATVVKVEGSAYRRTGARMLVSRFGRAEGTISGGCLEAAVAKKAWWLTESGPVVRSYSTATDDEDGDEALSFGLGCNGKVHVLFERLPASGTGLLTDVLKRVRETQQPAALATVIAIDPQDSRATGQRLVLMQGQRVTGDIACAALADQIRSDLQRVLEQKRSSLHHYINGQETIEVFLEYLHPARRLVIFGGGHDAQPLVRMAKLLGWHVSVVDSRAHFARPERFPEADLVILGDINRPFAYGELVEQAAVAVMTHSLIQDAHWLDGVLLSRPSYIGQLGPRERTERLLADICSRRGTLSTLDSLHYPIGLDLGGDTPQSVAIAVLAEIQASLNGRSGGNLRLRPTKIHDIDPMAVSNLVTRDTESEADQLFAMQR</sequence>
<dbReference type="EMBL" id="JACCAT010000001">
    <property type="protein sequence ID" value="NYH11850.1"/>
    <property type="molecule type" value="Genomic_DNA"/>
</dbReference>
<dbReference type="Proteomes" id="UP000553035">
    <property type="component" value="Unassembled WGS sequence"/>
</dbReference>
<gene>
    <name evidence="3" type="ORF">GGI52_004893</name>
</gene>
<feature type="domain" description="XdhC- CoxI" evidence="1">
    <location>
        <begin position="125"/>
        <end position="190"/>
    </location>
</feature>
<protein>
    <submittedName>
        <fullName evidence="3">Xanthine/CO dehydrogenase XdhC/CoxF family maturation factor</fullName>
    </submittedName>
</protein>
<evidence type="ECO:0000313" key="4">
    <source>
        <dbReference type="Proteomes" id="UP000553035"/>
    </source>
</evidence>
<dbReference type="InterPro" id="IPR003777">
    <property type="entry name" value="XdhC_CoxI"/>
</dbReference>
<organism evidence="3 4">
    <name type="scientific">Pseudomonas moraviensis</name>
    <dbReference type="NCBI Taxonomy" id="321662"/>
    <lineage>
        <taxon>Bacteria</taxon>
        <taxon>Pseudomonadati</taxon>
        <taxon>Pseudomonadota</taxon>
        <taxon>Gammaproteobacteria</taxon>
        <taxon>Pseudomonadales</taxon>
        <taxon>Pseudomonadaceae</taxon>
        <taxon>Pseudomonas</taxon>
    </lineage>
</organism>
<name>A0A7Y9W113_9PSED</name>
<dbReference type="InterPro" id="IPR027051">
    <property type="entry name" value="XdhC_Rossmann_dom"/>
</dbReference>
<dbReference type="Pfam" id="PF02625">
    <property type="entry name" value="XdhC_CoxI"/>
    <property type="match status" value="2"/>
</dbReference>
<dbReference type="PANTHER" id="PTHR30388:SF6">
    <property type="entry name" value="XANTHINE DEHYDROGENASE SUBUNIT A-RELATED"/>
    <property type="match status" value="1"/>
</dbReference>
<feature type="domain" description="XdhC Rossmann" evidence="2">
    <location>
        <begin position="210"/>
        <end position="352"/>
    </location>
</feature>
<evidence type="ECO:0000259" key="2">
    <source>
        <dbReference type="Pfam" id="PF13478"/>
    </source>
</evidence>
<accession>A0A7Y9W113</accession>
<dbReference type="Gene3D" id="3.40.50.720">
    <property type="entry name" value="NAD(P)-binding Rossmann-like Domain"/>
    <property type="match status" value="1"/>
</dbReference>